<dbReference type="Proteomes" id="UP001501303">
    <property type="component" value="Unassembled WGS sequence"/>
</dbReference>
<dbReference type="RefSeq" id="WP_344258571.1">
    <property type="nucleotide sequence ID" value="NZ_BAAAMJ010000006.1"/>
</dbReference>
<dbReference type="EMBL" id="BAAAMJ010000006">
    <property type="protein sequence ID" value="GAA1898868.1"/>
    <property type="molecule type" value="Genomic_DNA"/>
</dbReference>
<evidence type="ECO:0000313" key="3">
    <source>
        <dbReference type="EMBL" id="GAA1898868.1"/>
    </source>
</evidence>
<evidence type="ECO:0000259" key="2">
    <source>
        <dbReference type="SMART" id="SM00507"/>
    </source>
</evidence>
<dbReference type="Gene3D" id="1.10.30.50">
    <property type="match status" value="1"/>
</dbReference>
<sequence length="317" mass="35158">MADKHLQRLLRARQNANQRIVYNTQLRQPDVVARLRRRITELDREIAQHLSKEANAEEKSRSASVPSAPQRKAVPKNRATASKANEPSKIIWPIPLTPATPPPSTSASLPRQPRISDAENDSEKSAPARPLEPKRPAEPPLCPVCERPVLAAGRKRHQRCERVRALSSLDQAKRDITSSPPPPVGGDSETAAYRSLVRKVERREAATYGRRHERVSRDPIRLQTARRAVLMRSRGHCENPACGGQPADVTDDGQAILEVDHVERIAEGGRDHPAQMVALCPNCHAMKERGAARAALRSVLLDVAMRNHDVWHNGSIS</sequence>
<organism evidence="3 4">
    <name type="scientific">Streptomyces sodiiphilus</name>
    <dbReference type="NCBI Taxonomy" id="226217"/>
    <lineage>
        <taxon>Bacteria</taxon>
        <taxon>Bacillati</taxon>
        <taxon>Actinomycetota</taxon>
        <taxon>Actinomycetes</taxon>
        <taxon>Kitasatosporales</taxon>
        <taxon>Streptomycetaceae</taxon>
        <taxon>Streptomyces</taxon>
    </lineage>
</organism>
<proteinExistence type="predicted"/>
<accession>A0ABP5A1G4</accession>
<name>A0ABP5A1G4_9ACTN</name>
<comment type="caution">
    <text evidence="3">The sequence shown here is derived from an EMBL/GenBank/DDBJ whole genome shotgun (WGS) entry which is preliminary data.</text>
</comment>
<dbReference type="Pfam" id="PF01844">
    <property type="entry name" value="HNH"/>
    <property type="match status" value="1"/>
</dbReference>
<feature type="region of interest" description="Disordered" evidence="1">
    <location>
        <begin position="50"/>
        <end position="143"/>
    </location>
</feature>
<dbReference type="InterPro" id="IPR002711">
    <property type="entry name" value="HNH"/>
</dbReference>
<protein>
    <recommendedName>
        <fullName evidence="2">HNH nuclease domain-containing protein</fullName>
    </recommendedName>
</protein>
<evidence type="ECO:0000313" key="4">
    <source>
        <dbReference type="Proteomes" id="UP001501303"/>
    </source>
</evidence>
<feature type="compositionally biased region" description="Pro residues" evidence="1">
    <location>
        <begin position="95"/>
        <end position="104"/>
    </location>
</feature>
<dbReference type="CDD" id="cd00085">
    <property type="entry name" value="HNHc"/>
    <property type="match status" value="1"/>
</dbReference>
<reference evidence="4" key="1">
    <citation type="journal article" date="2019" name="Int. J. Syst. Evol. Microbiol.">
        <title>The Global Catalogue of Microorganisms (GCM) 10K type strain sequencing project: providing services to taxonomists for standard genome sequencing and annotation.</title>
        <authorList>
            <consortium name="The Broad Institute Genomics Platform"/>
            <consortium name="The Broad Institute Genome Sequencing Center for Infectious Disease"/>
            <person name="Wu L."/>
            <person name="Ma J."/>
        </authorList>
    </citation>
    <scope>NUCLEOTIDE SEQUENCE [LARGE SCALE GENOMIC DNA]</scope>
    <source>
        <strain evidence="4">JCM 13581</strain>
    </source>
</reference>
<feature type="compositionally biased region" description="Basic and acidic residues" evidence="1">
    <location>
        <begin position="50"/>
        <end position="61"/>
    </location>
</feature>
<dbReference type="InterPro" id="IPR003615">
    <property type="entry name" value="HNH_nuc"/>
</dbReference>
<keyword evidence="4" id="KW-1185">Reference proteome</keyword>
<gene>
    <name evidence="3" type="ORF">GCM10009716_05870</name>
</gene>
<feature type="domain" description="HNH nuclease" evidence="2">
    <location>
        <begin position="224"/>
        <end position="285"/>
    </location>
</feature>
<dbReference type="SMART" id="SM00507">
    <property type="entry name" value="HNHc"/>
    <property type="match status" value="1"/>
</dbReference>
<feature type="compositionally biased region" description="Basic and acidic residues" evidence="1">
    <location>
        <begin position="114"/>
        <end position="137"/>
    </location>
</feature>
<evidence type="ECO:0000256" key="1">
    <source>
        <dbReference type="SAM" id="MobiDB-lite"/>
    </source>
</evidence>